<dbReference type="KEGG" id="oxy:HCG48_17685"/>
<keyword evidence="2" id="KW-1185">Reference proteome</keyword>
<protein>
    <submittedName>
        <fullName evidence="1">Uncharacterized protein</fullName>
    </submittedName>
</protein>
<sequence>MGDRPGKVNHFLGGVTGRAIAPAFVKIWQRFGEFCQDRAAPWRRSPGRALPFLILDCPFPPPTEGA</sequence>
<reference evidence="1 2" key="1">
    <citation type="submission" date="2020-04" db="EMBL/GenBank/DDBJ databases">
        <authorList>
            <person name="Basu S."/>
            <person name="Maruthanayagam V."/>
            <person name="Chakraborty S."/>
            <person name="Pramanik A."/>
            <person name="Mukherjee J."/>
            <person name="Brink B."/>
        </authorList>
    </citation>
    <scope>NUCLEOTIDE SEQUENCE [LARGE SCALE GENOMIC DNA]</scope>
    <source>
        <strain evidence="1 2">AP17</strain>
    </source>
</reference>
<name>A0A6H1U155_9CYAN</name>
<dbReference type="RefSeq" id="WP_168570326.1">
    <property type="nucleotide sequence ID" value="NZ_CP051167.1"/>
</dbReference>
<evidence type="ECO:0000313" key="2">
    <source>
        <dbReference type="Proteomes" id="UP000500857"/>
    </source>
</evidence>
<dbReference type="AlphaFoldDB" id="A0A6H1U155"/>
<evidence type="ECO:0000313" key="1">
    <source>
        <dbReference type="EMBL" id="QIZ72176.1"/>
    </source>
</evidence>
<proteinExistence type="predicted"/>
<organism evidence="1 2">
    <name type="scientific">Oxynema aestuarii AP17</name>
    <dbReference type="NCBI Taxonomy" id="2064643"/>
    <lineage>
        <taxon>Bacteria</taxon>
        <taxon>Bacillati</taxon>
        <taxon>Cyanobacteriota</taxon>
        <taxon>Cyanophyceae</taxon>
        <taxon>Oscillatoriophycideae</taxon>
        <taxon>Oscillatoriales</taxon>
        <taxon>Oscillatoriaceae</taxon>
        <taxon>Oxynema</taxon>
        <taxon>Oxynema aestuarii</taxon>
    </lineage>
</organism>
<dbReference type="EMBL" id="CP051167">
    <property type="protein sequence ID" value="QIZ72176.1"/>
    <property type="molecule type" value="Genomic_DNA"/>
</dbReference>
<gene>
    <name evidence="1" type="ORF">HCG48_17685</name>
</gene>
<dbReference type="Proteomes" id="UP000500857">
    <property type="component" value="Chromosome"/>
</dbReference>
<accession>A0A6H1U155</accession>